<dbReference type="AlphaFoldDB" id="A0AAU9PLJ3"/>
<comment type="caution">
    <text evidence="1">The sequence shown here is derived from an EMBL/GenBank/DDBJ whole genome shotgun (WGS) entry which is preliminary data.</text>
</comment>
<sequence length="182" mass="20774">MVSGMKANNRRSIGTDDGPKMTLVNLVRCHYDDGLDVLIDPFIYDQVNSLCFRIFMRIVFRCISLKLEDSPTMKRIIKRIEEAQDIQNQHKVASTIATQSPQRQNLESYRISLKEINLAIEDFSQQTPIGDGGYEHSCFHFHDFNTSLSVHSSSPHHDHATIIIFGPRTTPPIHLLVLSRII</sequence>
<dbReference type="EMBL" id="CAKMRJ010005736">
    <property type="protein sequence ID" value="CAH1451237.1"/>
    <property type="molecule type" value="Genomic_DNA"/>
</dbReference>
<keyword evidence="2" id="KW-1185">Reference proteome</keyword>
<protein>
    <submittedName>
        <fullName evidence="1">Uncharacterized protein</fullName>
    </submittedName>
</protein>
<evidence type="ECO:0000313" key="2">
    <source>
        <dbReference type="Proteomes" id="UP001157418"/>
    </source>
</evidence>
<gene>
    <name evidence="1" type="ORF">LVIROSA_LOCUS36604</name>
</gene>
<accession>A0AAU9PLJ3</accession>
<dbReference type="Proteomes" id="UP001157418">
    <property type="component" value="Unassembled WGS sequence"/>
</dbReference>
<name>A0AAU9PLJ3_9ASTR</name>
<reference evidence="1 2" key="1">
    <citation type="submission" date="2022-01" db="EMBL/GenBank/DDBJ databases">
        <authorList>
            <person name="Xiong W."/>
            <person name="Schranz E."/>
        </authorList>
    </citation>
    <scope>NUCLEOTIDE SEQUENCE [LARGE SCALE GENOMIC DNA]</scope>
</reference>
<evidence type="ECO:0000313" key="1">
    <source>
        <dbReference type="EMBL" id="CAH1451237.1"/>
    </source>
</evidence>
<proteinExistence type="predicted"/>
<organism evidence="1 2">
    <name type="scientific">Lactuca virosa</name>
    <dbReference type="NCBI Taxonomy" id="75947"/>
    <lineage>
        <taxon>Eukaryota</taxon>
        <taxon>Viridiplantae</taxon>
        <taxon>Streptophyta</taxon>
        <taxon>Embryophyta</taxon>
        <taxon>Tracheophyta</taxon>
        <taxon>Spermatophyta</taxon>
        <taxon>Magnoliopsida</taxon>
        <taxon>eudicotyledons</taxon>
        <taxon>Gunneridae</taxon>
        <taxon>Pentapetalae</taxon>
        <taxon>asterids</taxon>
        <taxon>campanulids</taxon>
        <taxon>Asterales</taxon>
        <taxon>Asteraceae</taxon>
        <taxon>Cichorioideae</taxon>
        <taxon>Cichorieae</taxon>
        <taxon>Lactucinae</taxon>
        <taxon>Lactuca</taxon>
    </lineage>
</organism>